<dbReference type="Proteomes" id="UP001210231">
    <property type="component" value="Unassembled WGS sequence"/>
</dbReference>
<keyword evidence="4" id="KW-0963">Cytoplasm</keyword>
<evidence type="ECO:0000256" key="9">
    <source>
        <dbReference type="ARBA" id="ARBA00022842"/>
    </source>
</evidence>
<evidence type="ECO:0000256" key="1">
    <source>
        <dbReference type="ARBA" id="ARBA00004496"/>
    </source>
</evidence>
<evidence type="ECO:0000256" key="4">
    <source>
        <dbReference type="ARBA" id="ARBA00022490"/>
    </source>
</evidence>
<keyword evidence="5" id="KW-0819">tRNA processing</keyword>
<evidence type="ECO:0000256" key="7">
    <source>
        <dbReference type="ARBA" id="ARBA00022741"/>
    </source>
</evidence>
<keyword evidence="12" id="KW-1185">Reference proteome</keyword>
<keyword evidence="6" id="KW-0479">Metal-binding</keyword>
<evidence type="ECO:0000313" key="12">
    <source>
        <dbReference type="Proteomes" id="UP001210231"/>
    </source>
</evidence>
<reference evidence="11 12" key="1">
    <citation type="submission" date="2022-12" db="EMBL/GenBank/DDBJ databases">
        <title>Chitinophagaceae gen. sp. nov., a new member of the family Chitinophagaceae, isolated from soil in a chemical factory.</title>
        <authorList>
            <person name="Ke Z."/>
        </authorList>
    </citation>
    <scope>NUCLEOTIDE SEQUENCE [LARGE SCALE GENOMIC DNA]</scope>
    <source>
        <strain evidence="11 12">LY-5</strain>
    </source>
</reference>
<comment type="caution">
    <text evidence="11">The sequence shown here is derived from an EMBL/GenBank/DDBJ whole genome shotgun (WGS) entry which is preliminary data.</text>
</comment>
<dbReference type="Pfam" id="PF02367">
    <property type="entry name" value="TsaE"/>
    <property type="match status" value="1"/>
</dbReference>
<evidence type="ECO:0000256" key="8">
    <source>
        <dbReference type="ARBA" id="ARBA00022840"/>
    </source>
</evidence>
<proteinExistence type="inferred from homology"/>
<evidence type="ECO:0000256" key="3">
    <source>
        <dbReference type="ARBA" id="ARBA00019010"/>
    </source>
</evidence>
<evidence type="ECO:0000256" key="5">
    <source>
        <dbReference type="ARBA" id="ARBA00022694"/>
    </source>
</evidence>
<dbReference type="Gene3D" id="3.40.50.300">
    <property type="entry name" value="P-loop containing nucleotide triphosphate hydrolases"/>
    <property type="match status" value="1"/>
</dbReference>
<keyword evidence="9" id="KW-0460">Magnesium</keyword>
<comment type="subcellular location">
    <subcellularLocation>
        <location evidence="1">Cytoplasm</location>
    </subcellularLocation>
</comment>
<dbReference type="InterPro" id="IPR027417">
    <property type="entry name" value="P-loop_NTPase"/>
</dbReference>
<name>A0ABT4UGN3_9BACT</name>
<dbReference type="EMBL" id="JAQGEF010000002">
    <property type="protein sequence ID" value="MDA3613754.1"/>
    <property type="molecule type" value="Genomic_DNA"/>
</dbReference>
<keyword evidence="8" id="KW-0067">ATP-binding</keyword>
<evidence type="ECO:0000256" key="10">
    <source>
        <dbReference type="ARBA" id="ARBA00032441"/>
    </source>
</evidence>
<organism evidence="11 12">
    <name type="scientific">Polluticaenibacter yanchengensis</name>
    <dbReference type="NCBI Taxonomy" id="3014562"/>
    <lineage>
        <taxon>Bacteria</taxon>
        <taxon>Pseudomonadati</taxon>
        <taxon>Bacteroidota</taxon>
        <taxon>Chitinophagia</taxon>
        <taxon>Chitinophagales</taxon>
        <taxon>Chitinophagaceae</taxon>
        <taxon>Polluticaenibacter</taxon>
    </lineage>
</organism>
<accession>A0ABT4UGN3</accession>
<dbReference type="InterPro" id="IPR003442">
    <property type="entry name" value="T6A_TsaE"/>
</dbReference>
<dbReference type="PANTHER" id="PTHR33540:SF2">
    <property type="entry name" value="TRNA THREONYLCARBAMOYLADENOSINE BIOSYNTHESIS PROTEIN TSAE"/>
    <property type="match status" value="1"/>
</dbReference>
<comment type="similarity">
    <text evidence="2">Belongs to the TsaE family.</text>
</comment>
<dbReference type="NCBIfam" id="TIGR00150">
    <property type="entry name" value="T6A_YjeE"/>
    <property type="match status" value="1"/>
</dbReference>
<gene>
    <name evidence="11" type="primary">tsaE</name>
    <name evidence="11" type="ORF">O3P16_02960</name>
</gene>
<protein>
    <recommendedName>
        <fullName evidence="3">tRNA threonylcarbamoyladenosine biosynthesis protein TsaE</fullName>
    </recommendedName>
    <alternativeName>
        <fullName evidence="10">t(6)A37 threonylcarbamoyladenosine biosynthesis protein TsaE</fullName>
    </alternativeName>
</protein>
<sequence length="140" mass="15484">MTITYALNEIEKAAASFAGYLEESGMKVVIFNAPMGAGKTTFITQVCKVLGVTSVLSSPTYAIINEYATAANGPVYHMDWYRLEDEHEAIDAGVEDALYSGNYCFVEWPVKAEGLLPAHYINAHIHIVSETERRIEFNLS</sequence>
<dbReference type="SUPFAM" id="SSF52540">
    <property type="entry name" value="P-loop containing nucleoside triphosphate hydrolases"/>
    <property type="match status" value="1"/>
</dbReference>
<dbReference type="RefSeq" id="WP_407030082.1">
    <property type="nucleotide sequence ID" value="NZ_JAQGEF010000002.1"/>
</dbReference>
<keyword evidence="7" id="KW-0547">Nucleotide-binding</keyword>
<evidence type="ECO:0000313" key="11">
    <source>
        <dbReference type="EMBL" id="MDA3613754.1"/>
    </source>
</evidence>
<evidence type="ECO:0000256" key="2">
    <source>
        <dbReference type="ARBA" id="ARBA00007599"/>
    </source>
</evidence>
<evidence type="ECO:0000256" key="6">
    <source>
        <dbReference type="ARBA" id="ARBA00022723"/>
    </source>
</evidence>
<dbReference type="PANTHER" id="PTHR33540">
    <property type="entry name" value="TRNA THREONYLCARBAMOYLADENOSINE BIOSYNTHESIS PROTEIN TSAE"/>
    <property type="match status" value="1"/>
</dbReference>